<evidence type="ECO:0000313" key="1">
    <source>
        <dbReference type="EMBL" id="MBW6399388.1"/>
    </source>
</evidence>
<dbReference type="EMBL" id="JAHYBZ010000005">
    <property type="protein sequence ID" value="MBW6399388.1"/>
    <property type="molecule type" value="Genomic_DNA"/>
</dbReference>
<organism evidence="1 2">
    <name type="scientific">Roseomonas alba</name>
    <dbReference type="NCBI Taxonomy" id="2846776"/>
    <lineage>
        <taxon>Bacteria</taxon>
        <taxon>Pseudomonadati</taxon>
        <taxon>Pseudomonadota</taxon>
        <taxon>Alphaproteobacteria</taxon>
        <taxon>Acetobacterales</taxon>
        <taxon>Roseomonadaceae</taxon>
        <taxon>Roseomonas</taxon>
    </lineage>
</organism>
<dbReference type="Proteomes" id="UP001196565">
    <property type="component" value="Unassembled WGS sequence"/>
</dbReference>
<protein>
    <submittedName>
        <fullName evidence="1">Uncharacterized protein</fullName>
    </submittedName>
</protein>
<reference evidence="1 2" key="1">
    <citation type="submission" date="2021-07" db="EMBL/GenBank/DDBJ databases">
        <authorList>
            <person name="So Y."/>
        </authorList>
    </citation>
    <scope>NUCLEOTIDE SEQUENCE [LARGE SCALE GENOMIC DNA]</scope>
    <source>
        <strain evidence="1 2">HJA6</strain>
    </source>
</reference>
<keyword evidence="2" id="KW-1185">Reference proteome</keyword>
<accession>A0ABS7AAR2</accession>
<proteinExistence type="predicted"/>
<evidence type="ECO:0000313" key="2">
    <source>
        <dbReference type="Proteomes" id="UP001196565"/>
    </source>
</evidence>
<sequence>MLRAVRSARALPTEAAQQRRRLDAAGKLARRGHQQGHAVQRDILLALRAEMTVQRHEITIHLASRGLLAVIAGKGGSAASAIDKGSDNDPRDDRHLPRITLTEPVSIRRAGREMALLVGSVVAADLSDLSLVRLIAKVWALREALVSSTAPSLTAFAAEQGISQSYASRLVRLAWLAPDIVEANLGGCQPANLTASRLMHDTRLPNEWQDQRRALGFV</sequence>
<gene>
    <name evidence="1" type="ORF">KPL78_16135</name>
</gene>
<dbReference type="RefSeq" id="WP_219763994.1">
    <property type="nucleotide sequence ID" value="NZ_JAHYBZ010000005.1"/>
</dbReference>
<name>A0ABS7AAR2_9PROT</name>
<comment type="caution">
    <text evidence="1">The sequence shown here is derived from an EMBL/GenBank/DDBJ whole genome shotgun (WGS) entry which is preliminary data.</text>
</comment>